<dbReference type="InterPro" id="IPR000792">
    <property type="entry name" value="Tscrpt_reg_LuxR_C"/>
</dbReference>
<keyword evidence="3" id="KW-1185">Reference proteome</keyword>
<protein>
    <recommendedName>
        <fullName evidence="1">HTH luxR-type domain-containing protein</fullName>
    </recommendedName>
</protein>
<dbReference type="Proteomes" id="UP000199408">
    <property type="component" value="Unassembled WGS sequence"/>
</dbReference>
<evidence type="ECO:0000313" key="3">
    <source>
        <dbReference type="Proteomes" id="UP000199408"/>
    </source>
</evidence>
<reference evidence="3" key="1">
    <citation type="submission" date="2016-06" db="EMBL/GenBank/DDBJ databases">
        <authorList>
            <person name="Varghese N."/>
        </authorList>
    </citation>
    <scope>NUCLEOTIDE SEQUENCE [LARGE SCALE GENOMIC DNA]</scope>
    <source>
        <strain evidence="3">DSM 43171</strain>
    </source>
</reference>
<dbReference type="GO" id="GO:0003677">
    <property type="term" value="F:DNA binding"/>
    <property type="evidence" value="ECO:0007669"/>
    <property type="project" value="InterPro"/>
</dbReference>
<dbReference type="EMBL" id="FMDN01000001">
    <property type="protein sequence ID" value="SCG33967.1"/>
    <property type="molecule type" value="Genomic_DNA"/>
</dbReference>
<organism evidence="2 3">
    <name type="scientific">Micromonospora halophytica</name>
    <dbReference type="NCBI Taxonomy" id="47864"/>
    <lineage>
        <taxon>Bacteria</taxon>
        <taxon>Bacillati</taxon>
        <taxon>Actinomycetota</taxon>
        <taxon>Actinomycetes</taxon>
        <taxon>Micromonosporales</taxon>
        <taxon>Micromonosporaceae</taxon>
        <taxon>Micromonospora</taxon>
    </lineage>
</organism>
<sequence length="256" mass="27415">MVGTTLVSAAGSDLAAADELGRRAHALRSAVIGRILDAQRSGVPDSGLRLFAEGLPAILSRLPMLESATKRVVHNLQQVIPFDPLRRERELNLRTRIRKINGHLIVAPSEHLSLVAACHPDTWVAPVRIAGLAVDERLALFPGPPSPQGLPTAWLSTDRNLIAEFCGIWEDVKRLAVPINDMPGVVRLTERQLDVAALLSRGAKDATSARLLGVSLRTVTSDIGKLMDAFGVATRWEAGMAIGRACPPGLTGRMGS</sequence>
<dbReference type="AlphaFoldDB" id="A0A1C5GK81"/>
<dbReference type="InterPro" id="IPR016032">
    <property type="entry name" value="Sig_transdc_resp-reg_C-effctor"/>
</dbReference>
<evidence type="ECO:0000313" key="2">
    <source>
        <dbReference type="EMBL" id="SCG33967.1"/>
    </source>
</evidence>
<proteinExistence type="predicted"/>
<accession>A0A1C5GK81</accession>
<dbReference type="InterPro" id="IPR036388">
    <property type="entry name" value="WH-like_DNA-bd_sf"/>
</dbReference>
<dbReference type="Gene3D" id="1.10.10.10">
    <property type="entry name" value="Winged helix-like DNA-binding domain superfamily/Winged helix DNA-binding domain"/>
    <property type="match status" value="1"/>
</dbReference>
<dbReference type="STRING" id="47864.GA0070560_101118"/>
<gene>
    <name evidence="2" type="ORF">GA0070560_101118</name>
</gene>
<name>A0A1C5GK81_9ACTN</name>
<dbReference type="GO" id="GO:0006355">
    <property type="term" value="P:regulation of DNA-templated transcription"/>
    <property type="evidence" value="ECO:0007669"/>
    <property type="project" value="InterPro"/>
</dbReference>
<dbReference type="SUPFAM" id="SSF46894">
    <property type="entry name" value="C-terminal effector domain of the bipartite response regulators"/>
    <property type="match status" value="1"/>
</dbReference>
<dbReference type="SMART" id="SM00421">
    <property type="entry name" value="HTH_LUXR"/>
    <property type="match status" value="1"/>
</dbReference>
<evidence type="ECO:0000259" key="1">
    <source>
        <dbReference type="SMART" id="SM00421"/>
    </source>
</evidence>
<feature type="domain" description="HTH luxR-type" evidence="1">
    <location>
        <begin position="185"/>
        <end position="242"/>
    </location>
</feature>